<feature type="region of interest" description="Disordered" evidence="1">
    <location>
        <begin position="44"/>
        <end position="105"/>
    </location>
</feature>
<dbReference type="Proteomes" id="UP000288805">
    <property type="component" value="Unassembled WGS sequence"/>
</dbReference>
<dbReference type="PANTHER" id="PTHR33240:SF8">
    <property type="entry name" value="OS03G0439900 PROTEIN"/>
    <property type="match status" value="1"/>
</dbReference>
<comment type="caution">
    <text evidence="2">The sequence shown here is derived from an EMBL/GenBank/DDBJ whole genome shotgun (WGS) entry which is preliminary data.</text>
</comment>
<organism evidence="2 3">
    <name type="scientific">Vitis vinifera</name>
    <name type="common">Grape</name>
    <dbReference type="NCBI Taxonomy" id="29760"/>
    <lineage>
        <taxon>Eukaryota</taxon>
        <taxon>Viridiplantae</taxon>
        <taxon>Streptophyta</taxon>
        <taxon>Embryophyta</taxon>
        <taxon>Tracheophyta</taxon>
        <taxon>Spermatophyta</taxon>
        <taxon>Magnoliopsida</taxon>
        <taxon>eudicotyledons</taxon>
        <taxon>Gunneridae</taxon>
        <taxon>Pentapetalae</taxon>
        <taxon>rosids</taxon>
        <taxon>Vitales</taxon>
        <taxon>Vitaceae</taxon>
        <taxon>Viteae</taxon>
        <taxon>Vitis</taxon>
    </lineage>
</organism>
<gene>
    <name evidence="2" type="ORF">CK203_103488</name>
</gene>
<dbReference type="PANTHER" id="PTHR33240">
    <property type="entry name" value="OS08G0508500 PROTEIN"/>
    <property type="match status" value="1"/>
</dbReference>
<evidence type="ECO:0000313" key="3">
    <source>
        <dbReference type="Proteomes" id="UP000288805"/>
    </source>
</evidence>
<feature type="region of interest" description="Disordered" evidence="1">
    <location>
        <begin position="465"/>
        <end position="487"/>
    </location>
</feature>
<feature type="compositionally biased region" description="Basic and acidic residues" evidence="1">
    <location>
        <begin position="358"/>
        <end position="388"/>
    </location>
</feature>
<evidence type="ECO:0000313" key="2">
    <source>
        <dbReference type="EMBL" id="RVW35672.1"/>
    </source>
</evidence>
<protein>
    <recommendedName>
        <fullName evidence="4">Retrotransposon gag domain-containing protein</fullName>
    </recommendedName>
</protein>
<feature type="region of interest" description="Disordered" evidence="1">
    <location>
        <begin position="356"/>
        <end position="396"/>
    </location>
</feature>
<evidence type="ECO:0008006" key="4">
    <source>
        <dbReference type="Google" id="ProtNLM"/>
    </source>
</evidence>
<dbReference type="AlphaFoldDB" id="A0A438DJL2"/>
<feature type="region of interest" description="Disordered" evidence="1">
    <location>
        <begin position="1"/>
        <end position="22"/>
    </location>
</feature>
<evidence type="ECO:0000256" key="1">
    <source>
        <dbReference type="SAM" id="MobiDB-lite"/>
    </source>
</evidence>
<sequence>MATPSQSRSSGREEEDNHEWRQAIEKRQLASEKQLRALLQETERLREENAVLRIQASTSGPPRRQRSKGQVANSRPEPESIYPGSTGAVPGTYNARPHEPRTPMPRAPLVKFYARKTRPTRAWEIKATSSHNPAPRPDPMIAPMVQNVPPHRDPMVTPAMRNVHSHLAERPAGRNLPNEPPIGSISKRLDDMLSTPFCSHITHYEPPRIPRTKVFHIRWDQRSLRSHHALSTAYDARYWQRCIIMQRTSLKHSWDSTCSARHKQNISTLQNIKMRDNESLREFVKRFGQAVLQIEVCSMDAVLQIFKRSICPGTPFFESLAKKPPTTMDDLFRRANKYSMLEDDVRAATQQVLVAGRASRDNADRHAKPPDRPKPVDRRQDGPSRPDRPPITPLSVSYEKLLPMIQGLSDFRWPRPLETDPSIRDRSKKCAFHKDHGHTTETCRSLQYLVERLIKAGHLKQYLRSDTGGRDASQHHNSGAPRAPVAPKAVINYINGGPSDEEYDSRRKRQKLLRAASIRERINSIRPGLTGEGPRPIDGTIIFPPVDPTRTLQPHRDALILSLEIGDLMRHYTAGRAGPVTLNVQFSVVQELSPFNVILGRTWLHYMKAIPSTYHQMVSFLTNEGQTDLYGSQLAARQCYQIAREAVANQEDASPPEPSIAHDQ</sequence>
<proteinExistence type="predicted"/>
<dbReference type="EMBL" id="QGNW01001596">
    <property type="protein sequence ID" value="RVW35672.1"/>
    <property type="molecule type" value="Genomic_DNA"/>
</dbReference>
<reference evidence="2 3" key="1">
    <citation type="journal article" date="2018" name="PLoS Genet.">
        <title>Population sequencing reveals clonal diversity and ancestral inbreeding in the grapevine cultivar Chardonnay.</title>
        <authorList>
            <person name="Roach M.J."/>
            <person name="Johnson D.L."/>
            <person name="Bohlmann J."/>
            <person name="van Vuuren H.J."/>
            <person name="Jones S.J."/>
            <person name="Pretorius I.S."/>
            <person name="Schmidt S.A."/>
            <person name="Borneman A.R."/>
        </authorList>
    </citation>
    <scope>NUCLEOTIDE SEQUENCE [LARGE SCALE GENOMIC DNA]</scope>
    <source>
        <strain evidence="3">cv. Chardonnay</strain>
        <tissue evidence="2">Leaf</tissue>
    </source>
</reference>
<accession>A0A438DJL2</accession>
<name>A0A438DJL2_VITVI</name>